<keyword evidence="1" id="KW-0449">Lipoprotein</keyword>
<dbReference type="EMBL" id="OZ026884">
    <property type="protein sequence ID" value="CAL1241142.1"/>
    <property type="molecule type" value="Genomic_DNA"/>
</dbReference>
<reference evidence="1 2" key="1">
    <citation type="submission" date="2024-04" db="EMBL/GenBank/DDBJ databases">
        <authorList>
            <person name="Cremers G."/>
        </authorList>
    </citation>
    <scope>NUCLEOTIDE SEQUENCE [LARGE SCALE GENOMIC DNA]</scope>
    <source>
        <strain evidence="1">MeCH1-AG</strain>
    </source>
</reference>
<dbReference type="PANTHER" id="PTHR37530:SF1">
    <property type="entry name" value="OUTER MEMBRANE PROTEIN SLP"/>
    <property type="match status" value="1"/>
</dbReference>
<protein>
    <submittedName>
        <fullName evidence="1">Starvation lipoprotein Slp paralog</fullName>
    </submittedName>
</protein>
<keyword evidence="2" id="KW-1185">Reference proteome</keyword>
<proteinExistence type="predicted"/>
<dbReference type="Proteomes" id="UP001497493">
    <property type="component" value="Chromosome"/>
</dbReference>
<evidence type="ECO:0000313" key="2">
    <source>
        <dbReference type="Proteomes" id="UP001497493"/>
    </source>
</evidence>
<accession>A0ABM9NKH6</accession>
<dbReference type="Pfam" id="PF03843">
    <property type="entry name" value="Slp"/>
    <property type="match status" value="1"/>
</dbReference>
<evidence type="ECO:0000313" key="1">
    <source>
        <dbReference type="EMBL" id="CAL1241142.1"/>
    </source>
</evidence>
<dbReference type="PANTHER" id="PTHR37530">
    <property type="entry name" value="OUTER MEMBRANE PROTEIN SLP"/>
    <property type="match status" value="1"/>
</dbReference>
<name>A0ABM9NKH6_9GAMM</name>
<gene>
    <name evidence="1" type="ORF">MECH1_V1_2366</name>
</gene>
<organism evidence="1 2">
    <name type="scientific">Candidatus Methylocalor cossyra</name>
    <dbReference type="NCBI Taxonomy" id="3108543"/>
    <lineage>
        <taxon>Bacteria</taxon>
        <taxon>Pseudomonadati</taxon>
        <taxon>Pseudomonadota</taxon>
        <taxon>Gammaproteobacteria</taxon>
        <taxon>Methylococcales</taxon>
        <taxon>Methylococcaceae</taxon>
        <taxon>Candidatus Methylocalor</taxon>
    </lineage>
</organism>
<sequence>MGGLARLLSLLVSLLALLVRNRFAAAIVRPRRWSLALLLLGLSQLSGCATALSGDTLRLVARDVSPKAVLDHPQQFVGRVILVTGPILRAENRADGTLLEVLGYPPTSRGFPDTSEPALGRFLLRYPGYLDTLIYQRGRYVAAAGRVVGEQLEQTGAVQHPQPLLQTLELTLLPERPRYYAPFHFGFGLMFGF</sequence>
<dbReference type="InterPro" id="IPR004658">
    <property type="entry name" value="OMP_Slp"/>
</dbReference>